<evidence type="ECO:0000313" key="3">
    <source>
        <dbReference type="Proteomes" id="UP001139158"/>
    </source>
</evidence>
<accession>A0A9X1MFW1</accession>
<dbReference type="EMBL" id="JAJFZV010000018">
    <property type="protein sequence ID" value="MCC3299334.1"/>
    <property type="molecule type" value="Genomic_DNA"/>
</dbReference>
<evidence type="ECO:0000313" key="2">
    <source>
        <dbReference type="EMBL" id="MCC3299334.1"/>
    </source>
</evidence>
<feature type="compositionally biased region" description="Low complexity" evidence="1">
    <location>
        <begin position="520"/>
        <end position="530"/>
    </location>
</feature>
<dbReference type="AlphaFoldDB" id="A0A9X1MFW1"/>
<proteinExistence type="predicted"/>
<organism evidence="2 3">
    <name type="scientific">Arthrobacter caoxuetaonis</name>
    <dbReference type="NCBI Taxonomy" id="2886935"/>
    <lineage>
        <taxon>Bacteria</taxon>
        <taxon>Bacillati</taxon>
        <taxon>Actinomycetota</taxon>
        <taxon>Actinomycetes</taxon>
        <taxon>Micrococcales</taxon>
        <taxon>Micrococcaceae</taxon>
        <taxon>Arthrobacter</taxon>
    </lineage>
</organism>
<protein>
    <submittedName>
        <fullName evidence="2">Uncharacterized protein</fullName>
    </submittedName>
</protein>
<name>A0A9X1MFW1_9MICC</name>
<evidence type="ECO:0000256" key="1">
    <source>
        <dbReference type="SAM" id="MobiDB-lite"/>
    </source>
</evidence>
<comment type="caution">
    <text evidence="2">The sequence shown here is derived from an EMBL/GenBank/DDBJ whole genome shotgun (WGS) entry which is preliminary data.</text>
</comment>
<feature type="region of interest" description="Disordered" evidence="1">
    <location>
        <begin position="509"/>
        <end position="530"/>
    </location>
</feature>
<sequence>MVAALQAETTGFAPESWLIPSARTDEDDELSMFNRTDPYWDRLWAPGSQAVWTSRHTGPNDEPVVSFGARENKRLLMSRDEAMDILTSNRGRAERLAAWGVLDSWRTVSSEQLAVLTGSTFFLDPNYSQITASFAAEVLDIGSFALRNGTLPGRGQTALYRPRVGDAFEKELKKTLTWPEWVSVTGGYEWSSGGQFDRHNLLATELAIRAAEYLPGIGTVMGEKFSSIGLLAGLSADEKENMKARLERARKRGPEALAAEMEAQRPSRVDNRRGDGTIVRGDGLRIVYELTATSSVSFESKVRRWAETIAERPLETSGMTVVFIAAPHPDRDRHTSADPIHKIYKTIAKVLREFPGTGTDSPAARIGVAHWQEWFPARGQISDAFLDLQADFALGTGADRWVPRRLMSTAEYRFTPFLERLDPMALIENSRLLTATPHWLRTGDHTHLVGTPLDRSKKQPADIPHPYPARPNRTSGRMLGESVGAVTHPTRLPERLRIEGRDIAAQKAYQERKKARAAARRNAAARPAWE</sequence>
<feature type="region of interest" description="Disordered" evidence="1">
    <location>
        <begin position="452"/>
        <end position="477"/>
    </location>
</feature>
<keyword evidence="3" id="KW-1185">Reference proteome</keyword>
<reference evidence="2" key="1">
    <citation type="submission" date="2021-10" db="EMBL/GenBank/DDBJ databases">
        <title>Novel species in genus Arthrobacter.</title>
        <authorList>
            <person name="Liu Y."/>
        </authorList>
    </citation>
    <scope>NUCLEOTIDE SEQUENCE</scope>
    <source>
        <strain evidence="2">Zg-Y453</strain>
    </source>
</reference>
<dbReference type="Proteomes" id="UP001139158">
    <property type="component" value="Unassembled WGS sequence"/>
</dbReference>
<dbReference type="RefSeq" id="WP_227897321.1">
    <property type="nucleotide sequence ID" value="NZ_CP099467.1"/>
</dbReference>
<gene>
    <name evidence="2" type="ORF">LJ757_16200</name>
</gene>